<sequence>MNDLFPETINKAVHGTVWWRGRRQCRNFHGFFQSRDDGVGLWQFSVPWFSADNLTCTVYAISSSGELEHCRNIPIDRRDRLTIMGRQYGREAWRH</sequence>
<dbReference type="AlphaFoldDB" id="A0A644VL47"/>
<comment type="caution">
    <text evidence="1">The sequence shown here is derived from an EMBL/GenBank/DDBJ whole genome shotgun (WGS) entry which is preliminary data.</text>
</comment>
<gene>
    <name evidence="1" type="ORF">SDC9_38226</name>
</gene>
<accession>A0A644VL47</accession>
<evidence type="ECO:0000313" key="1">
    <source>
        <dbReference type="EMBL" id="MPL92129.1"/>
    </source>
</evidence>
<name>A0A644VL47_9ZZZZ</name>
<dbReference type="EMBL" id="VSSQ01000349">
    <property type="protein sequence ID" value="MPL92129.1"/>
    <property type="molecule type" value="Genomic_DNA"/>
</dbReference>
<reference evidence="1" key="1">
    <citation type="submission" date="2019-08" db="EMBL/GenBank/DDBJ databases">
        <authorList>
            <person name="Kucharzyk K."/>
            <person name="Murdoch R.W."/>
            <person name="Higgins S."/>
            <person name="Loffler F."/>
        </authorList>
    </citation>
    <scope>NUCLEOTIDE SEQUENCE</scope>
</reference>
<protein>
    <submittedName>
        <fullName evidence="1">Uncharacterized protein</fullName>
    </submittedName>
</protein>
<proteinExistence type="predicted"/>
<organism evidence="1">
    <name type="scientific">bioreactor metagenome</name>
    <dbReference type="NCBI Taxonomy" id="1076179"/>
    <lineage>
        <taxon>unclassified sequences</taxon>
        <taxon>metagenomes</taxon>
        <taxon>ecological metagenomes</taxon>
    </lineage>
</organism>